<protein>
    <submittedName>
        <fullName evidence="1">Uncharacterized protein</fullName>
    </submittedName>
</protein>
<name>A0ABR7T7A2_HELCL</name>
<keyword evidence="2" id="KW-1185">Reference proteome</keyword>
<organism evidence="1 2">
    <name type="scientific">Heliobacterium chlorum</name>
    <dbReference type="NCBI Taxonomy" id="2698"/>
    <lineage>
        <taxon>Bacteria</taxon>
        <taxon>Bacillati</taxon>
        <taxon>Bacillota</taxon>
        <taxon>Clostridia</taxon>
        <taxon>Eubacteriales</taxon>
        <taxon>Heliobacteriaceae</taxon>
        <taxon>Heliobacterium</taxon>
    </lineage>
</organism>
<dbReference type="EMBL" id="JACVHF010000059">
    <property type="protein sequence ID" value="MBC9786643.1"/>
    <property type="molecule type" value="Genomic_DNA"/>
</dbReference>
<evidence type="ECO:0000313" key="1">
    <source>
        <dbReference type="EMBL" id="MBC9786643.1"/>
    </source>
</evidence>
<gene>
    <name evidence="1" type="ORF">H1S01_19555</name>
</gene>
<dbReference type="RefSeq" id="WP_188042062.1">
    <property type="nucleotide sequence ID" value="NZ_JACVHF010000059.1"/>
</dbReference>
<dbReference type="Proteomes" id="UP000617402">
    <property type="component" value="Unassembled WGS sequence"/>
</dbReference>
<proteinExistence type="predicted"/>
<comment type="caution">
    <text evidence="1">The sequence shown here is derived from an EMBL/GenBank/DDBJ whole genome shotgun (WGS) entry which is preliminary data.</text>
</comment>
<accession>A0ABR7T7A2</accession>
<reference evidence="1 2" key="1">
    <citation type="submission" date="2020-07" db="EMBL/GenBank/DDBJ databases">
        <title>Draft whole-genome sequence of Heliobacterium chlorum DSM 3682, type strain.</title>
        <authorList>
            <person name="Kyndt J.A."/>
            <person name="Meyer T.E."/>
            <person name="Imhoff J.F."/>
        </authorList>
    </citation>
    <scope>NUCLEOTIDE SEQUENCE [LARGE SCALE GENOMIC DNA]</scope>
    <source>
        <strain evidence="1 2">DSM 3682</strain>
    </source>
</reference>
<evidence type="ECO:0000313" key="2">
    <source>
        <dbReference type="Proteomes" id="UP000617402"/>
    </source>
</evidence>
<sequence length="136" mass="15607">MDEEALSIGSRCIFKVNGKFFLLAEIEAKVPGVEIDPIVIIRITNTQARRLLNDGVKLCRIRNNRPIAMPGFEVEFKCIFIDGKKAFRIFDIENSTDEAVLVRTPLDRALRLIRQGARRCTVIRRPFPNIPLPWDE</sequence>